<dbReference type="AlphaFoldDB" id="B1FY61"/>
<evidence type="ECO:0000313" key="1">
    <source>
        <dbReference type="EMBL" id="EDT11379.1"/>
    </source>
</evidence>
<reference evidence="1 2" key="1">
    <citation type="submission" date="2008-03" db="EMBL/GenBank/DDBJ databases">
        <title>Sequencing of the draft genome and assembly of Burkholderia graminis C4D1M.</title>
        <authorList>
            <consortium name="US DOE Joint Genome Institute (JGI-PGF)"/>
            <person name="Copeland A."/>
            <person name="Lucas S."/>
            <person name="Lapidus A."/>
            <person name="Glavina del Rio T."/>
            <person name="Dalin E."/>
            <person name="Tice H."/>
            <person name="Bruce D."/>
            <person name="Goodwin L."/>
            <person name="Pitluck S."/>
            <person name="Larimer F."/>
            <person name="Land M.L."/>
            <person name="Hauser L."/>
            <person name="Tiedje J."/>
            <person name="Richardson P."/>
        </authorList>
    </citation>
    <scope>NUCLEOTIDE SEQUENCE [LARGE SCALE GENOMIC DNA]</scope>
    <source>
        <strain evidence="2">ATCC 700544 / DSM 17151 / LMG 18924 / NCIMB 13744 / C4D1M</strain>
    </source>
</reference>
<dbReference type="EMBL" id="ABLD01000004">
    <property type="protein sequence ID" value="EDT11379.1"/>
    <property type="molecule type" value="Genomic_DNA"/>
</dbReference>
<evidence type="ECO:0000313" key="2">
    <source>
        <dbReference type="Proteomes" id="UP000005045"/>
    </source>
</evidence>
<sequence>MRWLVCAVRSCAGACGERKRDTRLSMWEWREVGRRLANDNAECWQRQRGPAAVGHGWMAVEVWKPPLMWCGVERTLRGASSRARWTQVAARNGHSTSRRGSLTIVSSRSDTMIGDAIHLIVAHSRSSQVISQESERPCKIGVHFTLDSMESLIVQHEQSFADMFNAFMRYRALEYGCRFHSFSLDGQDRDMGADYVLTDSDRFAMVEFKYSQGDLVSEKCKPRRLTLCQQLLHRDDMRALHDRCHFISWTEGDSRAVKTNIYRNEICTQAVFGSACGLPALNPTSATRAPASGFAKDFFGKNGGKSLSLAEFESYVAWVLTKTSAATSSTIELVAHNPTSSDLALIRLNSIAEAQQWVQAHVKLPPPRNSYGNGYEI</sequence>
<comment type="caution">
    <text evidence="1">The sequence shown here is derived from an EMBL/GenBank/DDBJ whole genome shotgun (WGS) entry which is preliminary data.</text>
</comment>
<dbReference type="Proteomes" id="UP000005045">
    <property type="component" value="Unassembled WGS sequence"/>
</dbReference>
<proteinExistence type="predicted"/>
<gene>
    <name evidence="1" type="ORF">BgramDRAFT_1904</name>
</gene>
<protein>
    <submittedName>
        <fullName evidence="1">Uncharacterized protein</fullName>
    </submittedName>
</protein>
<organism evidence="1 2">
    <name type="scientific">Paraburkholderia graminis (strain ATCC 700544 / DSM 17151 / LMG 18924 / NCIMB 13744 / C4D1M)</name>
    <dbReference type="NCBI Taxonomy" id="396598"/>
    <lineage>
        <taxon>Bacteria</taxon>
        <taxon>Pseudomonadati</taxon>
        <taxon>Pseudomonadota</taxon>
        <taxon>Betaproteobacteria</taxon>
        <taxon>Burkholderiales</taxon>
        <taxon>Burkholderiaceae</taxon>
        <taxon>Paraburkholderia</taxon>
    </lineage>
</organism>
<name>B1FY61_PARG4</name>
<keyword evidence="2" id="KW-1185">Reference proteome</keyword>
<accession>B1FY61</accession>